<feature type="domain" description="HIT-type" evidence="3">
    <location>
        <begin position="54"/>
        <end position="86"/>
    </location>
</feature>
<evidence type="ECO:0000313" key="5">
    <source>
        <dbReference type="Proteomes" id="UP000316621"/>
    </source>
</evidence>
<dbReference type="STRING" id="3469.A0A4Y7KYY8"/>
<dbReference type="Gramene" id="RZC77977">
    <property type="protein sequence ID" value="RZC77977"/>
    <property type="gene ID" value="C5167_002173"/>
</dbReference>
<protein>
    <recommendedName>
        <fullName evidence="3">HIT-type domain-containing protein</fullName>
    </recommendedName>
</protein>
<dbReference type="AlphaFoldDB" id="A0A4Y7KYY8"/>
<dbReference type="OMA" id="LMPDYKP"/>
<dbReference type="PANTHER" id="PTHR15555">
    <property type="entry name" value="ZINC FINGER HIT DOMAIN CONTAINING PROTEIN 2 PROTEIN FON -RELATED"/>
    <property type="match status" value="1"/>
</dbReference>
<dbReference type="SUPFAM" id="SSF144232">
    <property type="entry name" value="HIT/MYND zinc finger-like"/>
    <property type="match status" value="1"/>
</dbReference>
<dbReference type="Gene3D" id="3.30.60.190">
    <property type="match status" value="1"/>
</dbReference>
<evidence type="ECO:0000256" key="1">
    <source>
        <dbReference type="PROSITE-ProRule" id="PRU00453"/>
    </source>
</evidence>
<dbReference type="PROSITE" id="PS51083">
    <property type="entry name" value="ZF_HIT"/>
    <property type="match status" value="1"/>
</dbReference>
<dbReference type="InterPro" id="IPR039646">
    <property type="entry name" value="ZNHIT2"/>
</dbReference>
<gene>
    <name evidence="4" type="ORF">C5167_002173</name>
</gene>
<name>A0A4Y7KYY8_PAPSO</name>
<evidence type="ECO:0000259" key="3">
    <source>
        <dbReference type="PROSITE" id="PS51083"/>
    </source>
</evidence>
<dbReference type="EMBL" id="CM010723">
    <property type="protein sequence ID" value="RZC77977.1"/>
    <property type="molecule type" value="Genomic_DNA"/>
</dbReference>
<feature type="region of interest" description="Disordered" evidence="2">
    <location>
        <begin position="221"/>
        <end position="244"/>
    </location>
</feature>
<dbReference type="Proteomes" id="UP000316621">
    <property type="component" value="Chromosome 9"/>
</dbReference>
<reference evidence="4 5" key="1">
    <citation type="journal article" date="2018" name="Science">
        <title>The opium poppy genome and morphinan production.</title>
        <authorList>
            <person name="Guo L."/>
            <person name="Winzer T."/>
            <person name="Yang X."/>
            <person name="Li Y."/>
            <person name="Ning Z."/>
            <person name="He Z."/>
            <person name="Teodor R."/>
            <person name="Lu Y."/>
            <person name="Bowser T.A."/>
            <person name="Graham I.A."/>
            <person name="Ye K."/>
        </authorList>
    </citation>
    <scope>NUCLEOTIDE SEQUENCE [LARGE SCALE GENOMIC DNA]</scope>
    <source>
        <strain evidence="5">cv. HN1</strain>
        <tissue evidence="4">Leaves</tissue>
    </source>
</reference>
<keyword evidence="1" id="KW-0479">Metal-binding</keyword>
<keyword evidence="1" id="KW-0863">Zinc-finger</keyword>
<evidence type="ECO:0000256" key="2">
    <source>
        <dbReference type="SAM" id="MobiDB-lite"/>
    </source>
</evidence>
<accession>A0A4Y7KYY8</accession>
<dbReference type="Pfam" id="PF04438">
    <property type="entry name" value="zf-HIT"/>
    <property type="match status" value="1"/>
</dbReference>
<dbReference type="InterPro" id="IPR007529">
    <property type="entry name" value="Znf_HIT"/>
</dbReference>
<dbReference type="CDD" id="cd23024">
    <property type="entry name" value="zf-HIT_ZNHIT2-3"/>
    <property type="match status" value="1"/>
</dbReference>
<keyword evidence="5" id="KW-1185">Reference proteome</keyword>
<proteinExistence type="predicted"/>
<dbReference type="GO" id="GO:0008270">
    <property type="term" value="F:zinc ion binding"/>
    <property type="evidence" value="ECO:0007669"/>
    <property type="project" value="UniProtKB-UniRule"/>
</dbReference>
<organism evidence="4 5">
    <name type="scientific">Papaver somniferum</name>
    <name type="common">Opium poppy</name>
    <dbReference type="NCBI Taxonomy" id="3469"/>
    <lineage>
        <taxon>Eukaryota</taxon>
        <taxon>Viridiplantae</taxon>
        <taxon>Streptophyta</taxon>
        <taxon>Embryophyta</taxon>
        <taxon>Tracheophyta</taxon>
        <taxon>Spermatophyta</taxon>
        <taxon>Magnoliopsida</taxon>
        <taxon>Ranunculales</taxon>
        <taxon>Papaveraceae</taxon>
        <taxon>Papaveroideae</taxon>
        <taxon>Papaver</taxon>
    </lineage>
</organism>
<keyword evidence="1" id="KW-0862">Zinc</keyword>
<evidence type="ECO:0000313" key="4">
    <source>
        <dbReference type="EMBL" id="RZC77977.1"/>
    </source>
</evidence>
<dbReference type="PANTHER" id="PTHR15555:SF0">
    <property type="entry name" value="ZINC FINGER HIT DOMAIN-CONTAINING PROTEIN 2"/>
    <property type="match status" value="1"/>
</dbReference>
<sequence>MFDTDMAEENQMVVMKEKDSVAEDTISALMGDTVITKEKSSEAFDALPANKIVCRVCQKQFSQYTCPRCNLRYCSLQCYKGHSLRCTESFMRENVMAELHQTQPDDNSKQKMLDILKRFHSEEEPIEDMDHSDDDDNDDHTLSEEIMQKILSGNQVSLDDLSPEEVQQFQRAVASGELSKLIKPWDPWWFNLSAKTISFSHKGTQLVKPLNQQDDTALPLQDTLEGGQSSEVPPGPESPLLPINKLSSTNPSPLLSVHLIDIIYSYCFTLRLYNGDWKSDAFDAAVVVLSLSSVLGEGVQPESVTEALAHSLKQTCSASYKHAGGLRFGVGLIDDVVTLLHLGRNALVCALCDLQRLIQAGGHEFRSGNLRKLKKSEMKTKLKLVDRKIYFMMCWVYGQPNEAWTSLATLVEMEKGAMAEVYSGGKSKPININGEQESKNKVFIEEVK</sequence>